<dbReference type="Proteomes" id="UP000262379">
    <property type="component" value="Unassembled WGS sequence"/>
</dbReference>
<protein>
    <submittedName>
        <fullName evidence="2">Uncharacterized protein</fullName>
    </submittedName>
</protein>
<sequence length="163" mass="17712">MGLAIVALVAGCRDSKDTERYALDGKLVVFNYRVATARFLVNLKHLRTPGEGEVAVASFENPAGGDAIEVREKIWPATDKTTLTTPPLRCIVKDHPYKIAIKIEDSAGQPVQTIDTTVTSSEDQTLLPDKPLVVGPFYTPNPEMKGRSVAEQAAASREDCPNF</sequence>
<proteinExistence type="predicted"/>
<dbReference type="EMBL" id="QURN01000010">
    <property type="protein sequence ID" value="RFC67020.1"/>
    <property type="molecule type" value="Genomic_DNA"/>
</dbReference>
<dbReference type="AlphaFoldDB" id="A0A371XCR9"/>
<keyword evidence="3" id="KW-1185">Reference proteome</keyword>
<gene>
    <name evidence="2" type="ORF">DY251_13890</name>
</gene>
<reference evidence="3" key="1">
    <citation type="submission" date="2018-08" db="EMBL/GenBank/DDBJ databases">
        <authorList>
            <person name="Im W.T."/>
        </authorList>
    </citation>
    <scope>NUCLEOTIDE SEQUENCE [LARGE SCALE GENOMIC DNA]</scope>
    <source>
        <strain evidence="3">LA-28</strain>
    </source>
</reference>
<accession>A0A371XCR9</accession>
<organism evidence="2 3">
    <name type="scientific">Mesorhizobium denitrificans</name>
    <dbReference type="NCBI Taxonomy" id="2294114"/>
    <lineage>
        <taxon>Bacteria</taxon>
        <taxon>Pseudomonadati</taxon>
        <taxon>Pseudomonadota</taxon>
        <taxon>Alphaproteobacteria</taxon>
        <taxon>Hyphomicrobiales</taxon>
        <taxon>Phyllobacteriaceae</taxon>
        <taxon>Mesorhizobium</taxon>
    </lineage>
</organism>
<comment type="caution">
    <text evidence="2">The sequence shown here is derived from an EMBL/GenBank/DDBJ whole genome shotgun (WGS) entry which is preliminary data.</text>
</comment>
<evidence type="ECO:0000313" key="3">
    <source>
        <dbReference type="Proteomes" id="UP000262379"/>
    </source>
</evidence>
<feature type="region of interest" description="Disordered" evidence="1">
    <location>
        <begin position="137"/>
        <end position="163"/>
    </location>
</feature>
<name>A0A371XCR9_9HYPH</name>
<evidence type="ECO:0000313" key="2">
    <source>
        <dbReference type="EMBL" id="RFC67020.1"/>
    </source>
</evidence>
<evidence type="ECO:0000256" key="1">
    <source>
        <dbReference type="SAM" id="MobiDB-lite"/>
    </source>
</evidence>